<keyword evidence="2" id="KW-0328">Glycosyltransferase</keyword>
<dbReference type="STRING" id="1817883.A3G31_02815"/>
<feature type="transmembrane region" description="Helical" evidence="4">
    <location>
        <begin position="289"/>
        <end position="309"/>
    </location>
</feature>
<dbReference type="Gene3D" id="3.90.550.10">
    <property type="entry name" value="Spore Coat Polysaccharide Biosynthesis Protein SpsA, Chain A"/>
    <property type="match status" value="1"/>
</dbReference>
<evidence type="ECO:0000259" key="5">
    <source>
        <dbReference type="Pfam" id="PF00535"/>
    </source>
</evidence>
<dbReference type="InterPro" id="IPR001173">
    <property type="entry name" value="Glyco_trans_2-like"/>
</dbReference>
<keyword evidence="3" id="KW-0808">Transferase</keyword>
<name>A0A1F7SPK3_9BACT</name>
<dbReference type="AlphaFoldDB" id="A0A1F7SPK3"/>
<proteinExistence type="inferred from homology"/>
<evidence type="ECO:0000313" key="6">
    <source>
        <dbReference type="EMBL" id="OGL55148.1"/>
    </source>
</evidence>
<dbReference type="CDD" id="cd06439">
    <property type="entry name" value="CESA_like_1"/>
    <property type="match status" value="1"/>
</dbReference>
<sequence length="377" mass="43931">MIVLEYIFWFLVFLVFYVYVGYPLVLMVLTSKDSSLTKQEFILSIILFIPAYNEEKVIKNKIENCLALDYPKEKLKIVVASDGSDDATERRVRDFSDKRVAFYKSTIRKGKNSIINEFISRCEGKIIIFTDANCIYKEDAVKKLVRNFTDEKVGCVVGSLKYIDKKTSVGKGEGLYFRYESMIKKLESKYGSIVAANGSIYAIRKNLFFNLDLDVANDLAHPIQIADRGYKIVFEPEAIAYEKATSSPKEEFDRRSRIVTRGLTAFLRYWKKYHMLKGMWGFCFISHKLIRWFVPFFLIVILLSNFFLNSLFSKITLYLQLFFYFISLVGFFLRNKSGRLFSVPFYFCLINTAALIGVLNYFRGKRHSVWEIAETTR</sequence>
<comment type="similarity">
    <text evidence="1">Belongs to the glycosyltransferase 2 family.</text>
</comment>
<keyword evidence="4" id="KW-1133">Transmembrane helix</keyword>
<keyword evidence="4" id="KW-0472">Membrane</keyword>
<reference evidence="6 7" key="1">
    <citation type="journal article" date="2016" name="Nat. Commun.">
        <title>Thousands of microbial genomes shed light on interconnected biogeochemical processes in an aquifer system.</title>
        <authorList>
            <person name="Anantharaman K."/>
            <person name="Brown C.T."/>
            <person name="Hug L.A."/>
            <person name="Sharon I."/>
            <person name="Castelle C.J."/>
            <person name="Probst A.J."/>
            <person name="Thomas B.C."/>
            <person name="Singh A."/>
            <person name="Wilkins M.J."/>
            <person name="Karaoz U."/>
            <person name="Brodie E.L."/>
            <person name="Williams K.H."/>
            <person name="Hubbard S.S."/>
            <person name="Banfield J.F."/>
        </authorList>
    </citation>
    <scope>NUCLEOTIDE SEQUENCE [LARGE SCALE GENOMIC DNA]</scope>
</reference>
<keyword evidence="4" id="KW-0812">Transmembrane</keyword>
<comment type="caution">
    <text evidence="6">The sequence shown here is derived from an EMBL/GenBank/DDBJ whole genome shotgun (WGS) entry which is preliminary data.</text>
</comment>
<dbReference type="SUPFAM" id="SSF53448">
    <property type="entry name" value="Nucleotide-diphospho-sugar transferases"/>
    <property type="match status" value="1"/>
</dbReference>
<evidence type="ECO:0000256" key="1">
    <source>
        <dbReference type="ARBA" id="ARBA00006739"/>
    </source>
</evidence>
<dbReference type="Proteomes" id="UP000178082">
    <property type="component" value="Unassembled WGS sequence"/>
</dbReference>
<evidence type="ECO:0000313" key="7">
    <source>
        <dbReference type="Proteomes" id="UP000178082"/>
    </source>
</evidence>
<dbReference type="PANTHER" id="PTHR43630:SF1">
    <property type="entry name" value="POLY-BETA-1,6-N-ACETYL-D-GLUCOSAMINE SYNTHASE"/>
    <property type="match status" value="1"/>
</dbReference>
<dbReference type="Pfam" id="PF00535">
    <property type="entry name" value="Glycos_transf_2"/>
    <property type="match status" value="1"/>
</dbReference>
<feature type="transmembrane region" description="Helical" evidence="4">
    <location>
        <begin position="340"/>
        <end position="362"/>
    </location>
</feature>
<dbReference type="PANTHER" id="PTHR43630">
    <property type="entry name" value="POLY-BETA-1,6-N-ACETYL-D-GLUCOSAMINE SYNTHASE"/>
    <property type="match status" value="1"/>
</dbReference>
<feature type="transmembrane region" description="Helical" evidence="4">
    <location>
        <begin position="315"/>
        <end position="333"/>
    </location>
</feature>
<dbReference type="InterPro" id="IPR029044">
    <property type="entry name" value="Nucleotide-diphossugar_trans"/>
</dbReference>
<evidence type="ECO:0000256" key="4">
    <source>
        <dbReference type="SAM" id="Phobius"/>
    </source>
</evidence>
<feature type="transmembrane region" description="Helical" evidence="4">
    <location>
        <begin position="6"/>
        <end position="29"/>
    </location>
</feature>
<gene>
    <name evidence="6" type="ORF">A3G31_02815</name>
</gene>
<evidence type="ECO:0000256" key="2">
    <source>
        <dbReference type="ARBA" id="ARBA00022676"/>
    </source>
</evidence>
<protein>
    <recommendedName>
        <fullName evidence="5">Glycosyltransferase 2-like domain-containing protein</fullName>
    </recommendedName>
</protein>
<dbReference type="EMBL" id="MGDI01000004">
    <property type="protein sequence ID" value="OGL55148.1"/>
    <property type="molecule type" value="Genomic_DNA"/>
</dbReference>
<organism evidence="6 7">
    <name type="scientific">Candidatus Schekmanbacteria bacterium RIFCSPLOWO2_12_FULL_38_15</name>
    <dbReference type="NCBI Taxonomy" id="1817883"/>
    <lineage>
        <taxon>Bacteria</taxon>
        <taxon>Candidatus Schekmaniibacteriota</taxon>
    </lineage>
</organism>
<feature type="domain" description="Glycosyltransferase 2-like" evidence="5">
    <location>
        <begin position="48"/>
        <end position="175"/>
    </location>
</feature>
<dbReference type="GO" id="GO:0016757">
    <property type="term" value="F:glycosyltransferase activity"/>
    <property type="evidence" value="ECO:0007669"/>
    <property type="project" value="UniProtKB-KW"/>
</dbReference>
<accession>A0A1F7SPK3</accession>
<evidence type="ECO:0000256" key="3">
    <source>
        <dbReference type="ARBA" id="ARBA00022679"/>
    </source>
</evidence>